<evidence type="ECO:0000313" key="4">
    <source>
        <dbReference type="EMBL" id="BDI31626.1"/>
    </source>
</evidence>
<evidence type="ECO:0008006" key="6">
    <source>
        <dbReference type="Google" id="ProtNLM"/>
    </source>
</evidence>
<evidence type="ECO:0000259" key="3">
    <source>
        <dbReference type="Pfam" id="PF20737"/>
    </source>
</evidence>
<dbReference type="PANTHER" id="PTHR43465:SF2">
    <property type="entry name" value="DUF1680 DOMAIN PROTEIN (AFU_ORTHOLOGUE AFUA_1G08910)"/>
    <property type="match status" value="1"/>
</dbReference>
<dbReference type="SUPFAM" id="SSF48208">
    <property type="entry name" value="Six-hairpin glycosidases"/>
    <property type="match status" value="1"/>
</dbReference>
<keyword evidence="5" id="KW-1185">Reference proteome</keyword>
<dbReference type="Proteomes" id="UP000287394">
    <property type="component" value="Chromosome"/>
</dbReference>
<dbReference type="Pfam" id="PF20737">
    <property type="entry name" value="Glyco_hydro127C"/>
    <property type="match status" value="1"/>
</dbReference>
<dbReference type="EMBL" id="AP025739">
    <property type="protein sequence ID" value="BDI31626.1"/>
    <property type="molecule type" value="Genomic_DNA"/>
</dbReference>
<dbReference type="InterPro" id="IPR049049">
    <property type="entry name" value="Beta-AFase-like_GH127_C"/>
</dbReference>
<dbReference type="InterPro" id="IPR049174">
    <property type="entry name" value="Beta-AFase-like"/>
</dbReference>
<dbReference type="Pfam" id="PF07944">
    <property type="entry name" value="Beta-AFase-like_GH127_cat"/>
    <property type="match status" value="1"/>
</dbReference>
<dbReference type="OrthoDB" id="9757939at2"/>
<evidence type="ECO:0000259" key="2">
    <source>
        <dbReference type="Pfam" id="PF20736"/>
    </source>
</evidence>
<accession>A0A9N7QCA9</accession>
<dbReference type="InterPro" id="IPR049046">
    <property type="entry name" value="Beta-AFase-like_GH127_middle"/>
</dbReference>
<evidence type="ECO:0000313" key="5">
    <source>
        <dbReference type="Proteomes" id="UP000287394"/>
    </source>
</evidence>
<name>A0A9N7QCA9_9BACT</name>
<feature type="domain" description="Non-reducing end beta-L-arabinofuranosidase-like GH127 catalytic" evidence="1">
    <location>
        <begin position="25"/>
        <end position="411"/>
    </location>
</feature>
<sequence>MARQLTNPSTQIRRYNRLRPVSARSVQIQDAFWSPRIAINRSVTLPSQFQQCEETGRVDNFRRASGKKEIPFEGIFFNDSDVYKLLEAMAFALGQHPDDEALIRMADVLITEIADAQDANGYLNTYFSVNRVGERWTNLKDMHELYCAGHLIQAAAAHFDATESTRLLDVAKRLADHICETFGPVSEGKREGACGHEEIELALAALYKATGNDRYLNQVEYFLGARGQEVSALYTTPPTRDFDRRYFQDQVPFRDLTEVVGHSVRQMYLDSGAADLYAETGDASLLAALEAQWRNMTERRMYVTGGLGARWEGEAFGADWELPSDRAYAETCAAIGGVMWNWRMLQIAGDAKYADQMELQLYNAMLAGLSLDGASYFYQNPLSNDGSHRRQPWFGCACCPPNIARLLASLSGYFYSVDDSNGVWAHLYAAGSAELPLQGGGSIALKQETIYPWDGDIRFTVENTPHAGATLHLRIPEWAQGATVQVNGEAPRSVEAGAYAAVDHPWTTGDTVRLTLPMPVRALTADPRIADAYGKTALARGPLVYCLEQIDHDGVDVRDIVLSDDAIGIDFQKELLGGVTVLRAAGNVLDRSAWAAGAYLDRAPGGSPGQAIAVTAVPYYAWANREAGSMTVWVRKG</sequence>
<dbReference type="InterPro" id="IPR008928">
    <property type="entry name" value="6-hairpin_glycosidase_sf"/>
</dbReference>
<dbReference type="GO" id="GO:0005975">
    <property type="term" value="P:carbohydrate metabolic process"/>
    <property type="evidence" value="ECO:0007669"/>
    <property type="project" value="InterPro"/>
</dbReference>
<dbReference type="InterPro" id="IPR012878">
    <property type="entry name" value="Beta-AFase-like_GH127_cat"/>
</dbReference>
<proteinExistence type="predicted"/>
<dbReference type="RefSeq" id="WP_119323317.1">
    <property type="nucleotide sequence ID" value="NZ_AP025739.1"/>
</dbReference>
<protein>
    <recommendedName>
        <fullName evidence="6">Glycoside hydrolase family 127 protein</fullName>
    </recommendedName>
</protein>
<organism evidence="4 5">
    <name type="scientific">Capsulimonas corticalis</name>
    <dbReference type="NCBI Taxonomy" id="2219043"/>
    <lineage>
        <taxon>Bacteria</taxon>
        <taxon>Bacillati</taxon>
        <taxon>Armatimonadota</taxon>
        <taxon>Armatimonadia</taxon>
        <taxon>Capsulimonadales</taxon>
        <taxon>Capsulimonadaceae</taxon>
        <taxon>Capsulimonas</taxon>
    </lineage>
</organism>
<reference evidence="4 5" key="1">
    <citation type="journal article" date="2019" name="Int. J. Syst. Evol. Microbiol.">
        <title>Capsulimonas corticalis gen. nov., sp. nov., an aerobic capsulated bacterium, of a novel bacterial order, Capsulimonadales ord. nov., of the class Armatimonadia of the phylum Armatimonadetes.</title>
        <authorList>
            <person name="Li J."/>
            <person name="Kudo C."/>
            <person name="Tonouchi A."/>
        </authorList>
    </citation>
    <scope>NUCLEOTIDE SEQUENCE [LARGE SCALE GENOMIC DNA]</scope>
    <source>
        <strain evidence="4 5">AX-7</strain>
    </source>
</reference>
<evidence type="ECO:0000259" key="1">
    <source>
        <dbReference type="Pfam" id="PF07944"/>
    </source>
</evidence>
<dbReference type="KEGG" id="ccot:CCAX7_36770"/>
<dbReference type="Pfam" id="PF20736">
    <property type="entry name" value="Glyco_hydro127M"/>
    <property type="match status" value="1"/>
</dbReference>
<dbReference type="PANTHER" id="PTHR43465">
    <property type="entry name" value="DUF1680 DOMAIN PROTEIN (AFU_ORTHOLOGUE AFUA_1G08910)"/>
    <property type="match status" value="1"/>
</dbReference>
<gene>
    <name evidence="4" type="ORF">CCAX7_36770</name>
</gene>
<dbReference type="AlphaFoldDB" id="A0A9N7QCA9"/>
<feature type="domain" description="Non-reducing end beta-L-arabinofuranosidase-like GH127 middle" evidence="2">
    <location>
        <begin position="423"/>
        <end position="518"/>
    </location>
</feature>
<feature type="domain" description="Non-reducing end beta-L-arabinofuranosidase-like GH127 C-terminal" evidence="3">
    <location>
        <begin position="520"/>
        <end position="635"/>
    </location>
</feature>